<dbReference type="PANTHER" id="PTHR47149:SF1">
    <property type="entry name" value="F-BOX PROTEIN RMF"/>
    <property type="match status" value="1"/>
</dbReference>
<name>A0AAV8CAH0_9POAL</name>
<evidence type="ECO:0000313" key="1">
    <source>
        <dbReference type="EMBL" id="KAJ4752406.1"/>
    </source>
</evidence>
<reference evidence="1" key="1">
    <citation type="submission" date="2022-08" db="EMBL/GenBank/DDBJ databases">
        <authorList>
            <person name="Marques A."/>
        </authorList>
    </citation>
    <scope>NUCLEOTIDE SEQUENCE</scope>
    <source>
        <strain evidence="1">RhyPub2mFocal</strain>
        <tissue evidence="1">Leaves</tissue>
    </source>
</reference>
<dbReference type="InterPro" id="IPR036047">
    <property type="entry name" value="F-box-like_dom_sf"/>
</dbReference>
<dbReference type="EMBL" id="JAMFTS010000005">
    <property type="protein sequence ID" value="KAJ4752406.1"/>
    <property type="molecule type" value="Genomic_DNA"/>
</dbReference>
<dbReference type="SUPFAM" id="SSF81383">
    <property type="entry name" value="F-box domain"/>
    <property type="match status" value="1"/>
</dbReference>
<keyword evidence="2" id="KW-1185">Reference proteome</keyword>
<sequence length="511" mass="57787">MVFSHFNHYHKVYQFISNQAGNREREEDTNGEKGRILTYLRRKQEIAKVLACEQRRKREYNRGGGEGGISFKEGRALIPGNKERKLTHGSSPQTSEALMPHSTIDWRSHLNKRLCNREGEGGGISFKEGGAVIPVNNETKLIHGSSPRTSFLMHHSTPNWPLSQPLSLYLFSFMVFSQFKRLKGLHQAGNRERKEDNIGEKGGILTKIKSKLANAAEKVLSYVRGQSTVEWSYLTFDMWTEVAKHMGGKELIVFSLVSHWFKDLVAQDDLWKQAFLRDMQITVDCHVNASWREIYASAFNGSHSFSPDHEHFGGHPIARRRLGAFSLTSHSVLLTHTLSLPNVLPPALTEEFTDNIVDVCILDNAKIGIWIADCHMVPGQFMWNHINIGLVCVLDCRHCELFVEERYQNGTWFYEEIARGLIFGHCDEARAGIFNVADIMSPATSQFFNANTWAGIPTADGVQLRNNFNAVALSANLEENLGICALYHVMRDSNDEVVSIRILNFVPTVLV</sequence>
<dbReference type="PANTHER" id="PTHR47149">
    <property type="entry name" value="F-BOX PROTEIN RMF"/>
    <property type="match status" value="1"/>
</dbReference>
<dbReference type="Proteomes" id="UP001140206">
    <property type="component" value="Chromosome 5"/>
</dbReference>
<evidence type="ECO:0000313" key="2">
    <source>
        <dbReference type="Proteomes" id="UP001140206"/>
    </source>
</evidence>
<proteinExistence type="predicted"/>
<accession>A0AAV8CAH0</accession>
<comment type="caution">
    <text evidence="1">The sequence shown here is derived from an EMBL/GenBank/DDBJ whole genome shotgun (WGS) entry which is preliminary data.</text>
</comment>
<dbReference type="GO" id="GO:0061458">
    <property type="term" value="P:reproductive system development"/>
    <property type="evidence" value="ECO:0007669"/>
    <property type="project" value="TreeGrafter"/>
</dbReference>
<protein>
    <recommendedName>
        <fullName evidence="3">F-box domain-containing protein</fullName>
    </recommendedName>
</protein>
<dbReference type="GO" id="GO:0005634">
    <property type="term" value="C:nucleus"/>
    <property type="evidence" value="ECO:0007669"/>
    <property type="project" value="TreeGrafter"/>
</dbReference>
<gene>
    <name evidence="1" type="ORF">LUZ62_086811</name>
</gene>
<evidence type="ECO:0008006" key="3">
    <source>
        <dbReference type="Google" id="ProtNLM"/>
    </source>
</evidence>
<organism evidence="1 2">
    <name type="scientific">Rhynchospora pubera</name>
    <dbReference type="NCBI Taxonomy" id="906938"/>
    <lineage>
        <taxon>Eukaryota</taxon>
        <taxon>Viridiplantae</taxon>
        <taxon>Streptophyta</taxon>
        <taxon>Embryophyta</taxon>
        <taxon>Tracheophyta</taxon>
        <taxon>Spermatophyta</taxon>
        <taxon>Magnoliopsida</taxon>
        <taxon>Liliopsida</taxon>
        <taxon>Poales</taxon>
        <taxon>Cyperaceae</taxon>
        <taxon>Cyperoideae</taxon>
        <taxon>Rhynchosporeae</taxon>
        <taxon>Rhynchospora</taxon>
    </lineage>
</organism>
<dbReference type="AlphaFoldDB" id="A0AAV8CAH0"/>